<dbReference type="AlphaFoldDB" id="A0A2W2AY07"/>
<evidence type="ECO:0000313" key="1">
    <source>
        <dbReference type="EMBL" id="PZF72914.1"/>
    </source>
</evidence>
<reference evidence="1 2" key="1">
    <citation type="submission" date="2018-06" db="EMBL/GenBank/DDBJ databases">
        <title>Mucibacter soli gen. nov., sp. nov., a new member of the family Chitinophagaceae producing mucin.</title>
        <authorList>
            <person name="Kim M.-K."/>
            <person name="Park S."/>
            <person name="Kim T.-S."/>
            <person name="Joung Y."/>
            <person name="Han J.-H."/>
            <person name="Kim S.B."/>
        </authorList>
    </citation>
    <scope>NUCLEOTIDE SEQUENCE [LARGE SCALE GENOMIC DNA]</scope>
    <source>
        <strain evidence="1 2">R1-15</strain>
    </source>
</reference>
<dbReference type="EMBL" id="QKTW01000016">
    <property type="protein sequence ID" value="PZF72914.1"/>
    <property type="molecule type" value="Genomic_DNA"/>
</dbReference>
<name>A0A2W2AY07_9BACT</name>
<comment type="caution">
    <text evidence="1">The sequence shown here is derived from an EMBL/GenBank/DDBJ whole genome shotgun (WGS) entry which is preliminary data.</text>
</comment>
<proteinExistence type="predicted"/>
<protein>
    <submittedName>
        <fullName evidence="1">Uncharacterized protein</fullName>
    </submittedName>
</protein>
<accession>A0A2W2AY07</accession>
<dbReference type="Proteomes" id="UP000248745">
    <property type="component" value="Unassembled WGS sequence"/>
</dbReference>
<organism evidence="1 2">
    <name type="scientific">Taibaiella soli</name>
    <dbReference type="NCBI Taxonomy" id="1649169"/>
    <lineage>
        <taxon>Bacteria</taxon>
        <taxon>Pseudomonadati</taxon>
        <taxon>Bacteroidota</taxon>
        <taxon>Chitinophagia</taxon>
        <taxon>Chitinophagales</taxon>
        <taxon>Chitinophagaceae</taxon>
        <taxon>Taibaiella</taxon>
    </lineage>
</organism>
<gene>
    <name evidence="1" type="ORF">DN068_10915</name>
</gene>
<keyword evidence="2" id="KW-1185">Reference proteome</keyword>
<evidence type="ECO:0000313" key="2">
    <source>
        <dbReference type="Proteomes" id="UP000248745"/>
    </source>
</evidence>
<sequence>MLLYLDRVIKELISDQEKEFFIEAICGRSEGFCIPRRKRIQHSIVQTMPLIGEKIFNTK</sequence>